<reference evidence="1" key="1">
    <citation type="journal article" date="2015" name="Nature">
        <title>Complex archaea that bridge the gap between prokaryotes and eukaryotes.</title>
        <authorList>
            <person name="Spang A."/>
            <person name="Saw J.H."/>
            <person name="Jorgensen S.L."/>
            <person name="Zaremba-Niedzwiedzka K."/>
            <person name="Martijn J."/>
            <person name="Lind A.E."/>
            <person name="van Eijk R."/>
            <person name="Schleper C."/>
            <person name="Guy L."/>
            <person name="Ettema T.J."/>
        </authorList>
    </citation>
    <scope>NUCLEOTIDE SEQUENCE</scope>
</reference>
<name>A0A0F9X9B8_9ZZZZ</name>
<accession>A0A0F9X9B8</accession>
<dbReference type="AlphaFoldDB" id="A0A0F9X9B8"/>
<protein>
    <submittedName>
        <fullName evidence="1">Uncharacterized protein</fullName>
    </submittedName>
</protein>
<dbReference type="EMBL" id="LAZR01000069">
    <property type="protein sequence ID" value="KKN95571.1"/>
    <property type="molecule type" value="Genomic_DNA"/>
</dbReference>
<proteinExistence type="predicted"/>
<organism evidence="1">
    <name type="scientific">marine sediment metagenome</name>
    <dbReference type="NCBI Taxonomy" id="412755"/>
    <lineage>
        <taxon>unclassified sequences</taxon>
        <taxon>metagenomes</taxon>
        <taxon>ecological metagenomes</taxon>
    </lineage>
</organism>
<evidence type="ECO:0000313" key="1">
    <source>
        <dbReference type="EMBL" id="KKN95571.1"/>
    </source>
</evidence>
<comment type="caution">
    <text evidence="1">The sequence shown here is derived from an EMBL/GenBank/DDBJ whole genome shotgun (WGS) entry which is preliminary data.</text>
</comment>
<gene>
    <name evidence="1" type="ORF">LCGC14_0174400</name>
</gene>
<sequence length="224" mass="27283">MLKEPKPKINHIWIRADLVTRIDDRGVAHDPMRCTGCGIKGLGIGIPRVTQRHREWRDTRFENCDTTKYYIEHNKFPPKKKMKKIKHNLDDILEFLKETWAEDDEIYEYEDYRDEDFGVEWITWKRWKKPFQPNPVDFYKGELYFFQNIDVETGFYQLAIINDPRSRYPLGSRQFRRRNMVHQEFRENSVRTTEITERAFIQTFWNKSGLSDKFTKWMKTKETN</sequence>